<dbReference type="OrthoDB" id="4954833at2"/>
<sequence length="165" mass="19250">MSTKELELIFNKVYHFSNLTISNFKLEQESKEYSACKFKLGANTIICRNAKITPKKVGQFVTFWKRIENGPISPFEEQDAFDYFIINVCKGDLLGQFVIPKEVLVKKGIISTQKKEGKRGFRVYPPWDKVTSKQATMTQKWQLLYFHEAKNQPDLHKILIQNNEL</sequence>
<dbReference type="InterPro" id="IPR011235">
    <property type="entry name" value="MepB-like"/>
</dbReference>
<dbReference type="AlphaFoldDB" id="A0A7X3D1C3"/>
<dbReference type="RefSeq" id="WP_155599297.1">
    <property type="nucleotide sequence ID" value="NZ_RCNR01000009.1"/>
</dbReference>
<evidence type="ECO:0000313" key="2">
    <source>
        <dbReference type="Proteomes" id="UP000540519"/>
    </source>
</evidence>
<gene>
    <name evidence="1" type="ORF">D9O36_06485</name>
</gene>
<dbReference type="Pfam" id="PF08877">
    <property type="entry name" value="MepB-like"/>
    <property type="match status" value="1"/>
</dbReference>
<keyword evidence="2" id="KW-1185">Reference proteome</keyword>
<comment type="caution">
    <text evidence="1">The sequence shown here is derived from an EMBL/GenBank/DDBJ whole genome shotgun (WGS) entry which is preliminary data.</text>
</comment>
<organism evidence="1 2">
    <name type="scientific">Zobellia amurskyensis</name>
    <dbReference type="NCBI Taxonomy" id="248905"/>
    <lineage>
        <taxon>Bacteria</taxon>
        <taxon>Pseudomonadati</taxon>
        <taxon>Bacteroidota</taxon>
        <taxon>Flavobacteriia</taxon>
        <taxon>Flavobacteriales</taxon>
        <taxon>Flavobacteriaceae</taxon>
        <taxon>Zobellia</taxon>
    </lineage>
</organism>
<dbReference type="Proteomes" id="UP000540519">
    <property type="component" value="Unassembled WGS sequence"/>
</dbReference>
<accession>A0A7X3D1C3</accession>
<name>A0A7X3D1C3_9FLAO</name>
<dbReference type="Gene3D" id="3.40.1350.140">
    <property type="entry name" value="MepB-like"/>
    <property type="match status" value="1"/>
</dbReference>
<protein>
    <submittedName>
        <fullName evidence="1">MepB family protein</fullName>
    </submittedName>
</protein>
<evidence type="ECO:0000313" key="1">
    <source>
        <dbReference type="EMBL" id="MUH35480.1"/>
    </source>
</evidence>
<dbReference type="InterPro" id="IPR038231">
    <property type="entry name" value="MepB-like_sf"/>
</dbReference>
<reference evidence="1 2" key="1">
    <citation type="journal article" date="2019" name="Mar. Drugs">
        <title>Comparative Genomics and CAZyme Genome Repertoires of Marine Zobellia amurskyensis KMM 3526(T) and Zobellia laminariae KMM 3676(T).</title>
        <authorList>
            <person name="Chernysheva N."/>
            <person name="Bystritskaya E."/>
            <person name="Stenkova A."/>
            <person name="Golovkin I."/>
            <person name="Nedashkovskaya O."/>
            <person name="Isaeva M."/>
        </authorList>
    </citation>
    <scope>NUCLEOTIDE SEQUENCE [LARGE SCALE GENOMIC DNA]</scope>
    <source>
        <strain evidence="1 2">KMM 3526</strain>
    </source>
</reference>
<proteinExistence type="predicted"/>
<dbReference type="PIRSF" id="PIRSF032285">
    <property type="entry name" value="UCP032285"/>
    <property type="match status" value="1"/>
</dbReference>
<dbReference type="EMBL" id="RCNR01000009">
    <property type="protein sequence ID" value="MUH35480.1"/>
    <property type="molecule type" value="Genomic_DNA"/>
</dbReference>